<feature type="region of interest" description="Disordered" evidence="2">
    <location>
        <begin position="267"/>
        <end position="315"/>
    </location>
</feature>
<gene>
    <name evidence="4" type="ORF">C2845_PM17G02550</name>
</gene>
<evidence type="ECO:0000259" key="3">
    <source>
        <dbReference type="Pfam" id="PF13837"/>
    </source>
</evidence>
<feature type="coiled-coil region" evidence="1">
    <location>
        <begin position="390"/>
        <end position="431"/>
    </location>
</feature>
<feature type="region of interest" description="Disordered" evidence="2">
    <location>
        <begin position="71"/>
        <end position="114"/>
    </location>
</feature>
<evidence type="ECO:0000256" key="2">
    <source>
        <dbReference type="SAM" id="MobiDB-lite"/>
    </source>
</evidence>
<accession>A0A3L6Q331</accession>
<protein>
    <recommendedName>
        <fullName evidence="3">Myb/SANT-like DNA-binding domain-containing protein</fullName>
    </recommendedName>
</protein>
<evidence type="ECO:0000313" key="4">
    <source>
        <dbReference type="EMBL" id="RLM68880.1"/>
    </source>
</evidence>
<feature type="compositionally biased region" description="Acidic residues" evidence="2">
    <location>
        <begin position="277"/>
        <end position="294"/>
    </location>
</feature>
<dbReference type="CDD" id="cd14686">
    <property type="entry name" value="bZIP"/>
    <property type="match status" value="1"/>
</dbReference>
<sequence>MEGNNVPPENMIQGAPYGSLDLHGNSVQTHAPNSGKQIFSNSQMPGTFTMTMNRATEPVDFPGFQFKEHGKCDNKHHHHHSHQSMNSMSDDEEHDMTEDATDTPSSKDKKGSPWHRMKWTDAMVKLLITAVSYSGDDHGPDLGGGRRNFTIMQKKGKWKAISQVMGERECHVSPQQCEDKFNDLNKRYKRLTDILGRGIACNVVANPALIDSMNHLSDKKKEDAKKLLSSKHLFYEEMCSYHNNNRVNLPADHALQHSLLLALRSKDEHDPQRDTSGNDDEDDQSVDSDYEENDEEHHHVHANMREPSTHKRPRHGDAALITSSSHKGSERSGPHGIEVDINKAFPEGTNWSLMQQDLASQTLEIQKRLLQIEEKDLELKTQRLKWDRFRKKKDREIERMEMENEQMMIENKRLENELRQKELELELKLKGQANNA</sequence>
<dbReference type="PANTHER" id="PTHR46327:SF16">
    <property type="entry name" value="MYB_SANT-LIKE DNA-BINDING DOMAIN-CONTAINING PROTEIN"/>
    <property type="match status" value="1"/>
</dbReference>
<reference evidence="5" key="1">
    <citation type="journal article" date="2019" name="Nat. Commun.">
        <title>The genome of broomcorn millet.</title>
        <authorList>
            <person name="Zou C."/>
            <person name="Miki D."/>
            <person name="Li D."/>
            <person name="Tang Q."/>
            <person name="Xiao L."/>
            <person name="Rajput S."/>
            <person name="Deng P."/>
            <person name="Jia W."/>
            <person name="Huang R."/>
            <person name="Zhang M."/>
            <person name="Sun Y."/>
            <person name="Hu J."/>
            <person name="Fu X."/>
            <person name="Schnable P.S."/>
            <person name="Li F."/>
            <person name="Zhang H."/>
            <person name="Feng B."/>
            <person name="Zhu X."/>
            <person name="Liu R."/>
            <person name="Schnable J.C."/>
            <person name="Zhu J.-K."/>
            <person name="Zhang H."/>
        </authorList>
    </citation>
    <scope>NUCLEOTIDE SEQUENCE [LARGE SCALE GENOMIC DNA]</scope>
</reference>
<evidence type="ECO:0000256" key="1">
    <source>
        <dbReference type="SAM" id="Coils"/>
    </source>
</evidence>
<dbReference type="AlphaFoldDB" id="A0A3L6Q331"/>
<organism evidence="4 5">
    <name type="scientific">Panicum miliaceum</name>
    <name type="common">Proso millet</name>
    <name type="synonym">Broomcorn millet</name>
    <dbReference type="NCBI Taxonomy" id="4540"/>
    <lineage>
        <taxon>Eukaryota</taxon>
        <taxon>Viridiplantae</taxon>
        <taxon>Streptophyta</taxon>
        <taxon>Embryophyta</taxon>
        <taxon>Tracheophyta</taxon>
        <taxon>Spermatophyta</taxon>
        <taxon>Magnoliopsida</taxon>
        <taxon>Liliopsida</taxon>
        <taxon>Poales</taxon>
        <taxon>Poaceae</taxon>
        <taxon>PACMAD clade</taxon>
        <taxon>Panicoideae</taxon>
        <taxon>Panicodae</taxon>
        <taxon>Paniceae</taxon>
        <taxon>Panicinae</taxon>
        <taxon>Panicum</taxon>
        <taxon>Panicum sect. Panicum</taxon>
    </lineage>
</organism>
<proteinExistence type="predicted"/>
<comment type="caution">
    <text evidence="4">The sequence shown here is derived from an EMBL/GenBank/DDBJ whole genome shotgun (WGS) entry which is preliminary data.</text>
</comment>
<keyword evidence="1" id="KW-0175">Coiled coil</keyword>
<dbReference type="OrthoDB" id="641566at2759"/>
<dbReference type="Gene3D" id="1.10.10.60">
    <property type="entry name" value="Homeodomain-like"/>
    <property type="match status" value="1"/>
</dbReference>
<dbReference type="Proteomes" id="UP000275267">
    <property type="component" value="Unassembled WGS sequence"/>
</dbReference>
<dbReference type="Pfam" id="PF13837">
    <property type="entry name" value="Myb_DNA-bind_4"/>
    <property type="match status" value="1"/>
</dbReference>
<feature type="compositionally biased region" description="Polar residues" evidence="2">
    <location>
        <begin position="25"/>
        <end position="42"/>
    </location>
</feature>
<dbReference type="STRING" id="4540.A0A3L6Q331"/>
<keyword evidence="5" id="KW-1185">Reference proteome</keyword>
<feature type="domain" description="Myb/SANT-like DNA-binding" evidence="3">
    <location>
        <begin position="116"/>
        <end position="198"/>
    </location>
</feature>
<dbReference type="InterPro" id="IPR044822">
    <property type="entry name" value="Myb_DNA-bind_4"/>
</dbReference>
<feature type="compositionally biased region" description="Basic and acidic residues" evidence="2">
    <location>
        <begin position="295"/>
        <end position="309"/>
    </location>
</feature>
<feature type="compositionally biased region" description="Acidic residues" evidence="2">
    <location>
        <begin position="89"/>
        <end position="101"/>
    </location>
</feature>
<dbReference type="EMBL" id="PQIB02000014">
    <property type="protein sequence ID" value="RLM68880.1"/>
    <property type="molecule type" value="Genomic_DNA"/>
</dbReference>
<name>A0A3L6Q331_PANMI</name>
<evidence type="ECO:0000313" key="5">
    <source>
        <dbReference type="Proteomes" id="UP000275267"/>
    </source>
</evidence>
<dbReference type="PANTHER" id="PTHR46327">
    <property type="entry name" value="F16F4.11 PROTEIN-RELATED"/>
    <property type="match status" value="1"/>
</dbReference>
<feature type="region of interest" description="Disordered" evidence="2">
    <location>
        <begin position="1"/>
        <end position="42"/>
    </location>
</feature>